<dbReference type="SFLD" id="SFLDS00003">
    <property type="entry name" value="Haloacid_Dehalogenase"/>
    <property type="match status" value="1"/>
</dbReference>
<evidence type="ECO:0000313" key="2">
    <source>
        <dbReference type="Proteomes" id="UP000477911"/>
    </source>
</evidence>
<dbReference type="InterPro" id="IPR023198">
    <property type="entry name" value="PGP-like_dom2"/>
</dbReference>
<dbReference type="AlphaFoldDB" id="A0A6L7FZS0"/>
<comment type="caution">
    <text evidence="1">The sequence shown here is derived from an EMBL/GenBank/DDBJ whole genome shotgun (WGS) entry which is preliminary data.</text>
</comment>
<protein>
    <submittedName>
        <fullName evidence="1">HAD-IA family hydrolase</fullName>
    </submittedName>
</protein>
<dbReference type="InterPro" id="IPR041492">
    <property type="entry name" value="HAD_2"/>
</dbReference>
<dbReference type="GO" id="GO:0008967">
    <property type="term" value="F:phosphoglycolate phosphatase activity"/>
    <property type="evidence" value="ECO:0007669"/>
    <property type="project" value="TreeGrafter"/>
</dbReference>
<dbReference type="EMBL" id="WUMU01000003">
    <property type="protein sequence ID" value="MXN17295.1"/>
    <property type="molecule type" value="Genomic_DNA"/>
</dbReference>
<dbReference type="Proteomes" id="UP000477911">
    <property type="component" value="Unassembled WGS sequence"/>
</dbReference>
<dbReference type="SFLD" id="SFLDG01135">
    <property type="entry name" value="C1.5.6:_HAD__Beta-PGM__Phospha"/>
    <property type="match status" value="1"/>
</dbReference>
<keyword evidence="2" id="KW-1185">Reference proteome</keyword>
<dbReference type="Gene3D" id="1.10.150.240">
    <property type="entry name" value="Putative phosphatase, domain 2"/>
    <property type="match status" value="1"/>
</dbReference>
<reference evidence="1 2" key="1">
    <citation type="submission" date="2019-12" db="EMBL/GenBank/DDBJ databases">
        <authorList>
            <person name="Li M."/>
        </authorList>
    </citation>
    <scope>NUCLEOTIDE SEQUENCE [LARGE SCALE GENOMIC DNA]</scope>
    <source>
        <strain evidence="1 2">GBMRC 2024</strain>
    </source>
</reference>
<dbReference type="GO" id="GO:0006281">
    <property type="term" value="P:DNA repair"/>
    <property type="evidence" value="ECO:0007669"/>
    <property type="project" value="TreeGrafter"/>
</dbReference>
<dbReference type="SUPFAM" id="SSF56784">
    <property type="entry name" value="HAD-like"/>
    <property type="match status" value="1"/>
</dbReference>
<name>A0A6L7FZS0_9RHOB</name>
<dbReference type="InterPro" id="IPR023214">
    <property type="entry name" value="HAD_sf"/>
</dbReference>
<dbReference type="Gene3D" id="3.40.50.1000">
    <property type="entry name" value="HAD superfamily/HAD-like"/>
    <property type="match status" value="1"/>
</dbReference>
<evidence type="ECO:0000313" key="1">
    <source>
        <dbReference type="EMBL" id="MXN17295.1"/>
    </source>
</evidence>
<dbReference type="Pfam" id="PF13419">
    <property type="entry name" value="HAD_2"/>
    <property type="match status" value="1"/>
</dbReference>
<sequence>MSDLRLVIFDVDGTLSDSQAEIVGAMEAGFAAVGLPAPSRAAIKSIVGLSLETAIPQLAPQAAAGDHAAIVAAYKAAYREHRLAAGSAHSPLFPGMADLVADLAAEPETLVAIATGKSRRGLDALLETHGIARHFITTQVADDHPSKPHPSMILTTLAETGVEASRAVMIGDTTFDIDMACNAGVAAIGVDWGFHPVEALHRARAVVSDAAALRAAIDRLTPLRVA</sequence>
<dbReference type="InterPro" id="IPR036412">
    <property type="entry name" value="HAD-like_sf"/>
</dbReference>
<dbReference type="RefSeq" id="WP_160892407.1">
    <property type="nucleotide sequence ID" value="NZ_WUMU01000003.1"/>
</dbReference>
<keyword evidence="1" id="KW-0378">Hydrolase</keyword>
<dbReference type="InterPro" id="IPR050155">
    <property type="entry name" value="HAD-like_hydrolase_sf"/>
</dbReference>
<proteinExistence type="predicted"/>
<dbReference type="InterPro" id="IPR006439">
    <property type="entry name" value="HAD-SF_hydro_IA"/>
</dbReference>
<dbReference type="PANTHER" id="PTHR43434">
    <property type="entry name" value="PHOSPHOGLYCOLATE PHOSPHATASE"/>
    <property type="match status" value="1"/>
</dbReference>
<dbReference type="SFLD" id="SFLDG01129">
    <property type="entry name" value="C1.5:_HAD__Beta-PGM__Phosphata"/>
    <property type="match status" value="1"/>
</dbReference>
<dbReference type="PANTHER" id="PTHR43434:SF24">
    <property type="entry name" value="HYDROLASE-RELATED"/>
    <property type="match status" value="1"/>
</dbReference>
<dbReference type="NCBIfam" id="TIGR01549">
    <property type="entry name" value="HAD-SF-IA-v1"/>
    <property type="match status" value="1"/>
</dbReference>
<accession>A0A6L7FZS0</accession>
<organism evidence="1 2">
    <name type="scientific">Pseudooceanicola albus</name>
    <dbReference type="NCBI Taxonomy" id="2692189"/>
    <lineage>
        <taxon>Bacteria</taxon>
        <taxon>Pseudomonadati</taxon>
        <taxon>Pseudomonadota</taxon>
        <taxon>Alphaproteobacteria</taxon>
        <taxon>Rhodobacterales</taxon>
        <taxon>Paracoccaceae</taxon>
        <taxon>Pseudooceanicola</taxon>
    </lineage>
</organism>
<gene>
    <name evidence="1" type="ORF">GR170_05565</name>
</gene>
<dbReference type="GO" id="GO:0005829">
    <property type="term" value="C:cytosol"/>
    <property type="evidence" value="ECO:0007669"/>
    <property type="project" value="TreeGrafter"/>
</dbReference>